<sequence>MDTLTAQIQTDSDFEVEPELPSLKQLLGEDTVRKLKPKEKKRQDVINGECWRVYSVETECMSSPIGYHMGFVKGKLGLMHMLKCHPLLSPTRGGGILCWRCPSVSPAVRQSVRHFCVQSLILEVLWRISLKLGMSIYMHKRMMHAKWHCTPYVKNRLMALCILLVSAVCTG</sequence>
<dbReference type="EMBL" id="JAIWYP010000015">
    <property type="protein sequence ID" value="KAH3703556.1"/>
    <property type="molecule type" value="Genomic_DNA"/>
</dbReference>
<protein>
    <submittedName>
        <fullName evidence="1">Uncharacterized protein</fullName>
    </submittedName>
</protein>
<accession>A0A9D3YS52</accession>
<comment type="caution">
    <text evidence="1">The sequence shown here is derived from an EMBL/GenBank/DDBJ whole genome shotgun (WGS) entry which is preliminary data.</text>
</comment>
<evidence type="ECO:0000313" key="2">
    <source>
        <dbReference type="Proteomes" id="UP000828390"/>
    </source>
</evidence>
<name>A0A9D3YS52_DREPO</name>
<dbReference type="Proteomes" id="UP000828390">
    <property type="component" value="Unassembled WGS sequence"/>
</dbReference>
<keyword evidence="2" id="KW-1185">Reference proteome</keyword>
<proteinExistence type="predicted"/>
<gene>
    <name evidence="1" type="ORF">DPMN_078593</name>
</gene>
<dbReference type="AlphaFoldDB" id="A0A9D3YS52"/>
<reference evidence="1" key="2">
    <citation type="submission" date="2020-11" db="EMBL/GenBank/DDBJ databases">
        <authorList>
            <person name="McCartney M.A."/>
            <person name="Auch B."/>
            <person name="Kono T."/>
            <person name="Mallez S."/>
            <person name="Becker A."/>
            <person name="Gohl D.M."/>
            <person name="Silverstein K.A.T."/>
            <person name="Koren S."/>
            <person name="Bechman K.B."/>
            <person name="Herman A."/>
            <person name="Abrahante J.E."/>
            <person name="Garbe J."/>
        </authorList>
    </citation>
    <scope>NUCLEOTIDE SEQUENCE</scope>
    <source>
        <strain evidence="1">Duluth1</strain>
        <tissue evidence="1">Whole animal</tissue>
    </source>
</reference>
<reference evidence="1" key="1">
    <citation type="journal article" date="2019" name="bioRxiv">
        <title>The Genome of the Zebra Mussel, Dreissena polymorpha: A Resource for Invasive Species Research.</title>
        <authorList>
            <person name="McCartney M.A."/>
            <person name="Auch B."/>
            <person name="Kono T."/>
            <person name="Mallez S."/>
            <person name="Zhang Y."/>
            <person name="Obille A."/>
            <person name="Becker A."/>
            <person name="Abrahante J.E."/>
            <person name="Garbe J."/>
            <person name="Badalamenti J.P."/>
            <person name="Herman A."/>
            <person name="Mangelson H."/>
            <person name="Liachko I."/>
            <person name="Sullivan S."/>
            <person name="Sone E.D."/>
            <person name="Koren S."/>
            <person name="Silverstein K.A.T."/>
            <person name="Beckman K.B."/>
            <person name="Gohl D.M."/>
        </authorList>
    </citation>
    <scope>NUCLEOTIDE SEQUENCE</scope>
    <source>
        <strain evidence="1">Duluth1</strain>
        <tissue evidence="1">Whole animal</tissue>
    </source>
</reference>
<evidence type="ECO:0000313" key="1">
    <source>
        <dbReference type="EMBL" id="KAH3703556.1"/>
    </source>
</evidence>
<organism evidence="1 2">
    <name type="scientific">Dreissena polymorpha</name>
    <name type="common">Zebra mussel</name>
    <name type="synonym">Mytilus polymorpha</name>
    <dbReference type="NCBI Taxonomy" id="45954"/>
    <lineage>
        <taxon>Eukaryota</taxon>
        <taxon>Metazoa</taxon>
        <taxon>Spiralia</taxon>
        <taxon>Lophotrochozoa</taxon>
        <taxon>Mollusca</taxon>
        <taxon>Bivalvia</taxon>
        <taxon>Autobranchia</taxon>
        <taxon>Heteroconchia</taxon>
        <taxon>Euheterodonta</taxon>
        <taxon>Imparidentia</taxon>
        <taxon>Neoheterodontei</taxon>
        <taxon>Myida</taxon>
        <taxon>Dreissenoidea</taxon>
        <taxon>Dreissenidae</taxon>
        <taxon>Dreissena</taxon>
    </lineage>
</organism>